<dbReference type="RefSeq" id="WP_095596228.1">
    <property type="nucleotide sequence ID" value="NZ_BMKN01000001.1"/>
</dbReference>
<protein>
    <submittedName>
        <fullName evidence="1">Uncharacterized protein</fullName>
    </submittedName>
</protein>
<dbReference type="OrthoDB" id="7773807at2"/>
<accession>A0A917EI53</accession>
<comment type="caution">
    <text evidence="1">The sequence shown here is derived from an EMBL/GenBank/DDBJ whole genome shotgun (WGS) entry which is preliminary data.</text>
</comment>
<dbReference type="EMBL" id="BMKN01000001">
    <property type="protein sequence ID" value="GGE43545.1"/>
    <property type="molecule type" value="Genomic_DNA"/>
</dbReference>
<dbReference type="Proteomes" id="UP000606730">
    <property type="component" value="Unassembled WGS sequence"/>
</dbReference>
<sequence>MSRVSLLAVLSIVLVTSACSSRLNPLNWFGRDKEVKVVVQEVPGGIIDSRPLIAQIQSVRVDRAPGGAIVNTVGLTQWQGYWQPALIAENRGVPVDGVLTIQFRVAEPLTNQIQGTQASREIAAAMFLTDQELSGVRSIVIRGANNARSVRR</sequence>
<keyword evidence="2" id="KW-1185">Reference proteome</keyword>
<reference evidence="1" key="1">
    <citation type="journal article" date="2014" name="Int. J. Syst. Evol. Microbiol.">
        <title>Complete genome sequence of Corynebacterium casei LMG S-19264T (=DSM 44701T), isolated from a smear-ripened cheese.</title>
        <authorList>
            <consortium name="US DOE Joint Genome Institute (JGI-PGF)"/>
            <person name="Walter F."/>
            <person name="Albersmeier A."/>
            <person name="Kalinowski J."/>
            <person name="Ruckert C."/>
        </authorList>
    </citation>
    <scope>NUCLEOTIDE SEQUENCE</scope>
    <source>
        <strain evidence="1">CGMCC 1.16012</strain>
    </source>
</reference>
<gene>
    <name evidence="1" type="ORF">GCM10011517_09040</name>
</gene>
<name>A0A917EI53_9RHOB</name>
<dbReference type="AlphaFoldDB" id="A0A917EI53"/>
<evidence type="ECO:0000313" key="2">
    <source>
        <dbReference type="Proteomes" id="UP000606730"/>
    </source>
</evidence>
<organism evidence="1 2">
    <name type="scientific">Actibacterium pelagium</name>
    <dbReference type="NCBI Taxonomy" id="2029103"/>
    <lineage>
        <taxon>Bacteria</taxon>
        <taxon>Pseudomonadati</taxon>
        <taxon>Pseudomonadota</taxon>
        <taxon>Alphaproteobacteria</taxon>
        <taxon>Rhodobacterales</taxon>
        <taxon>Roseobacteraceae</taxon>
        <taxon>Actibacterium</taxon>
    </lineage>
</organism>
<dbReference type="PROSITE" id="PS51257">
    <property type="entry name" value="PROKAR_LIPOPROTEIN"/>
    <property type="match status" value="1"/>
</dbReference>
<proteinExistence type="predicted"/>
<evidence type="ECO:0000313" key="1">
    <source>
        <dbReference type="EMBL" id="GGE43545.1"/>
    </source>
</evidence>
<reference evidence="1" key="2">
    <citation type="submission" date="2020-09" db="EMBL/GenBank/DDBJ databases">
        <authorList>
            <person name="Sun Q."/>
            <person name="Zhou Y."/>
        </authorList>
    </citation>
    <scope>NUCLEOTIDE SEQUENCE</scope>
    <source>
        <strain evidence="1">CGMCC 1.16012</strain>
    </source>
</reference>